<evidence type="ECO:0000313" key="3">
    <source>
        <dbReference type="EMBL" id="GFP27970.1"/>
    </source>
</evidence>
<comment type="caution">
    <text evidence="3">The sequence shown here is derived from an EMBL/GenBank/DDBJ whole genome shotgun (WGS) entry which is preliminary data.</text>
</comment>
<dbReference type="GO" id="GO:0003676">
    <property type="term" value="F:nucleic acid binding"/>
    <property type="evidence" value="ECO:0007669"/>
    <property type="project" value="InterPro"/>
</dbReference>
<dbReference type="SUPFAM" id="SSF53098">
    <property type="entry name" value="Ribonuclease H-like"/>
    <property type="match status" value="1"/>
</dbReference>
<feature type="region of interest" description="Disordered" evidence="1">
    <location>
        <begin position="406"/>
        <end position="438"/>
    </location>
</feature>
<evidence type="ECO:0000313" key="4">
    <source>
        <dbReference type="Proteomes" id="UP000591948"/>
    </source>
</evidence>
<evidence type="ECO:0000256" key="1">
    <source>
        <dbReference type="SAM" id="MobiDB-lite"/>
    </source>
</evidence>
<dbReference type="InterPro" id="IPR047797">
    <property type="entry name" value="ISNCY_transpos"/>
</dbReference>
<dbReference type="RefSeq" id="WP_176233567.1">
    <property type="nucleotide sequence ID" value="NZ_BLRY01000092.1"/>
</dbReference>
<dbReference type="Proteomes" id="UP000591948">
    <property type="component" value="Unassembled WGS sequence"/>
</dbReference>
<dbReference type="EMBL" id="BLRY01000092">
    <property type="protein sequence ID" value="GFP27970.1"/>
    <property type="molecule type" value="Genomic_DNA"/>
</dbReference>
<feature type="domain" description="Integrase catalytic" evidence="2">
    <location>
        <begin position="134"/>
        <end position="314"/>
    </location>
</feature>
<reference evidence="3 4" key="1">
    <citation type="journal article" date="2020" name="Front. Microbiol.">
        <title>Single-cell genomics of novel Actinobacteria with the Wood-Ljungdahl pathway discovered in a serpentinizing system.</title>
        <authorList>
            <person name="Merino N."/>
            <person name="Kawai M."/>
            <person name="Boyd E.S."/>
            <person name="Colman D.R."/>
            <person name="McGlynn S.E."/>
            <person name="Nealson K.H."/>
            <person name="Kurokawa K."/>
            <person name="Hongoh Y."/>
        </authorList>
    </citation>
    <scope>NUCLEOTIDE SEQUENCE [LARGE SCALE GENOMIC DNA]</scope>
    <source>
        <strain evidence="3 4">S33</strain>
    </source>
</reference>
<protein>
    <recommendedName>
        <fullName evidence="2">Integrase catalytic domain-containing protein</fullName>
    </recommendedName>
</protein>
<evidence type="ECO:0000259" key="2">
    <source>
        <dbReference type="PROSITE" id="PS50994"/>
    </source>
</evidence>
<dbReference type="InterPro" id="IPR012337">
    <property type="entry name" value="RNaseH-like_sf"/>
</dbReference>
<sequence>MKEQKVWVTMKDIQRYKVLKDVLDKRLKGIEAAQLLNLTPIHISRLKTRLLKRGFEALLRRTPPSPPNKRINDSLTKEILKLLQDFYYDFNILHFKDKLGENHDLQLSYESLRQILIKAGEPNPKKKKKVHRQRRRMPKAGMLVQRDSSQHQWLKHIPEKWWLVAMIDDATNEVPYARFFPKDTLFANMHVLRRFIEIKDLFMSLYVDKASHFKTTRHGGLPVEVGPEQDDTQIERALEELGITLIPANSPQAKGRRFRLFQDRLIKEMRLAGIKDYEEANKFLQDKFLLWHNQRYMLEAESSYMPLPQEKNLDLIFGIKKERTVNHDDTLSFNGQIIQIPPSTIRLSFAKARVEVCLLEDNRIFVLHKGKVIAESILSKDSKTIKKEKKIEELLNQREYQPKILPVRNEPPKKISTPLQIIPGGSPSGSGTDKSMWG</sequence>
<dbReference type="InterPro" id="IPR036397">
    <property type="entry name" value="RNaseH_sf"/>
</dbReference>
<dbReference type="GO" id="GO:0015074">
    <property type="term" value="P:DNA integration"/>
    <property type="evidence" value="ECO:0007669"/>
    <property type="project" value="InterPro"/>
</dbReference>
<name>A0A6V8P7J1_9ACTN</name>
<dbReference type="NCBIfam" id="NF033594">
    <property type="entry name" value="transpos_ISNCY_2"/>
    <property type="match status" value="1"/>
</dbReference>
<dbReference type="InterPro" id="IPR001584">
    <property type="entry name" value="Integrase_cat-core"/>
</dbReference>
<dbReference type="Gene3D" id="3.30.420.10">
    <property type="entry name" value="Ribonuclease H-like superfamily/Ribonuclease H"/>
    <property type="match status" value="1"/>
</dbReference>
<dbReference type="AlphaFoldDB" id="A0A6V8P7J1"/>
<proteinExistence type="predicted"/>
<gene>
    <name evidence="3" type="ORF">HKBW3S33_01381</name>
</gene>
<dbReference type="InterPro" id="IPR009057">
    <property type="entry name" value="Homeodomain-like_sf"/>
</dbReference>
<accession>A0A6V8P7J1</accession>
<dbReference type="SUPFAM" id="SSF46689">
    <property type="entry name" value="Homeodomain-like"/>
    <property type="match status" value="1"/>
</dbReference>
<organism evidence="3 4">
    <name type="scientific">Candidatus Hakubella thermalkaliphila</name>
    <dbReference type="NCBI Taxonomy" id="2754717"/>
    <lineage>
        <taxon>Bacteria</taxon>
        <taxon>Bacillati</taxon>
        <taxon>Actinomycetota</taxon>
        <taxon>Actinomycetota incertae sedis</taxon>
        <taxon>Candidatus Hakubellales</taxon>
        <taxon>Candidatus Hakubellaceae</taxon>
        <taxon>Candidatus Hakubella</taxon>
    </lineage>
</organism>
<keyword evidence="4" id="KW-1185">Reference proteome</keyword>
<dbReference type="PROSITE" id="PS50994">
    <property type="entry name" value="INTEGRASE"/>
    <property type="match status" value="1"/>
</dbReference>